<keyword evidence="2" id="KW-1185">Reference proteome</keyword>
<dbReference type="RefSeq" id="WP_123128349.1">
    <property type="nucleotide sequence ID" value="NZ_RJJD01000015.1"/>
</dbReference>
<dbReference type="OrthoDB" id="894287at2"/>
<evidence type="ECO:0000313" key="2">
    <source>
        <dbReference type="Proteomes" id="UP000272117"/>
    </source>
</evidence>
<reference evidence="1 2" key="1">
    <citation type="submission" date="2018-11" db="EMBL/GenBank/DDBJ databases">
        <title>Rufibacter latericius sp. nov., isolated from water in Baiyang Lake.</title>
        <authorList>
            <person name="Yang Y."/>
        </authorList>
    </citation>
    <scope>NUCLEOTIDE SEQUENCE [LARGE SCALE GENOMIC DNA]</scope>
    <source>
        <strain evidence="1 2">R-22-1c-1</strain>
    </source>
</reference>
<gene>
    <name evidence="1" type="ORF">EFB08_17965</name>
</gene>
<name>A0A3M9ME62_9BACT</name>
<dbReference type="EMBL" id="RJJD01000015">
    <property type="protein sequence ID" value="RNI23427.1"/>
    <property type="molecule type" value="Genomic_DNA"/>
</dbReference>
<comment type="caution">
    <text evidence="1">The sequence shown here is derived from an EMBL/GenBank/DDBJ whole genome shotgun (WGS) entry which is preliminary data.</text>
</comment>
<accession>A0A3M9ME62</accession>
<dbReference type="Proteomes" id="UP000272117">
    <property type="component" value="Unassembled WGS sequence"/>
</dbReference>
<sequence>MKFIFKMLVLVGMILVGKFLKESTTAEISKKENSPTEDIYSMNLQERIPFTHQTKSTEVTIRKGENTAETATYSLN</sequence>
<protein>
    <submittedName>
        <fullName evidence="1">Uncharacterized protein</fullName>
    </submittedName>
</protein>
<dbReference type="AlphaFoldDB" id="A0A3M9ME62"/>
<organism evidence="1 2">
    <name type="scientific">Rufibacter latericius</name>
    <dbReference type="NCBI Taxonomy" id="2487040"/>
    <lineage>
        <taxon>Bacteria</taxon>
        <taxon>Pseudomonadati</taxon>
        <taxon>Bacteroidota</taxon>
        <taxon>Cytophagia</taxon>
        <taxon>Cytophagales</taxon>
        <taxon>Hymenobacteraceae</taxon>
        <taxon>Rufibacter</taxon>
    </lineage>
</organism>
<evidence type="ECO:0000313" key="1">
    <source>
        <dbReference type="EMBL" id="RNI23427.1"/>
    </source>
</evidence>
<proteinExistence type="predicted"/>